<evidence type="ECO:0000313" key="3">
    <source>
        <dbReference type="Proteomes" id="UP000050509"/>
    </source>
</evidence>
<proteinExistence type="predicted"/>
<accession>A0A0P9FF49</accession>
<gene>
    <name evidence="2" type="ORF">SE17_19945</name>
</gene>
<feature type="compositionally biased region" description="Basic and acidic residues" evidence="1">
    <location>
        <begin position="62"/>
        <end position="87"/>
    </location>
</feature>
<reference evidence="2 3" key="1">
    <citation type="submission" date="2015-09" db="EMBL/GenBank/DDBJ databases">
        <title>Draft genome sequence of Kouleothrix aurantiaca JCM 19913.</title>
        <authorList>
            <person name="Hemp J."/>
        </authorList>
    </citation>
    <scope>NUCLEOTIDE SEQUENCE [LARGE SCALE GENOMIC DNA]</scope>
    <source>
        <strain evidence="2 3">COM-B</strain>
    </source>
</reference>
<name>A0A0P9FF49_9CHLR</name>
<organism evidence="2 3">
    <name type="scientific">Kouleothrix aurantiaca</name>
    <dbReference type="NCBI Taxonomy" id="186479"/>
    <lineage>
        <taxon>Bacteria</taxon>
        <taxon>Bacillati</taxon>
        <taxon>Chloroflexota</taxon>
        <taxon>Chloroflexia</taxon>
        <taxon>Chloroflexales</taxon>
        <taxon>Roseiflexineae</taxon>
        <taxon>Roseiflexaceae</taxon>
        <taxon>Kouleothrix</taxon>
    </lineage>
</organism>
<protein>
    <submittedName>
        <fullName evidence="2">Uncharacterized protein</fullName>
    </submittedName>
</protein>
<dbReference type="AlphaFoldDB" id="A0A0P9FF49"/>
<feature type="region of interest" description="Disordered" evidence="1">
    <location>
        <begin position="56"/>
        <end position="89"/>
    </location>
</feature>
<evidence type="ECO:0000256" key="1">
    <source>
        <dbReference type="SAM" id="MobiDB-lite"/>
    </source>
</evidence>
<comment type="caution">
    <text evidence="2">The sequence shown here is derived from an EMBL/GenBank/DDBJ whole genome shotgun (WGS) entry which is preliminary data.</text>
</comment>
<dbReference type="Proteomes" id="UP000050509">
    <property type="component" value="Unassembled WGS sequence"/>
</dbReference>
<keyword evidence="3" id="KW-1185">Reference proteome</keyword>
<dbReference type="EMBL" id="LJCR01000825">
    <property type="protein sequence ID" value="KPV51665.1"/>
    <property type="molecule type" value="Genomic_DNA"/>
</dbReference>
<evidence type="ECO:0000313" key="2">
    <source>
        <dbReference type="EMBL" id="KPV51665.1"/>
    </source>
</evidence>
<sequence>MSYTRFNRRAVLAELTRSARAVVNDLVVVVAQGVAQDAPRDTEFLAGTVEAIGMGEAGQAARTEKRQSRRTGETVERNSNEAPHMPDDTAALHVGADYAIDAELREPFIWPNVEAAAQALPEVVAKRRV</sequence>